<reference evidence="6" key="1">
    <citation type="submission" date="2012-12" db="EMBL/GenBank/DDBJ databases">
        <authorList>
            <person name="Hellsten U."/>
            <person name="Grimwood J."/>
            <person name="Chapman J.A."/>
            <person name="Shapiro H."/>
            <person name="Aerts A."/>
            <person name="Otillar R.P."/>
            <person name="Terry A.Y."/>
            <person name="Boore J.L."/>
            <person name="Simakov O."/>
            <person name="Marletaz F."/>
            <person name="Cho S.-J."/>
            <person name="Edsinger-Gonzales E."/>
            <person name="Havlak P."/>
            <person name="Kuo D.-H."/>
            <person name="Larsson T."/>
            <person name="Lv J."/>
            <person name="Arendt D."/>
            <person name="Savage R."/>
            <person name="Osoegawa K."/>
            <person name="de Jong P."/>
            <person name="Lindberg D.R."/>
            <person name="Seaver E.C."/>
            <person name="Weisblat D.A."/>
            <person name="Putnam N.H."/>
            <person name="Grigoriev I.V."/>
            <person name="Rokhsar D.S."/>
        </authorList>
    </citation>
    <scope>NUCLEOTIDE SEQUENCE</scope>
    <source>
        <strain evidence="6">I ESC-2004</strain>
    </source>
</reference>
<dbReference type="InterPro" id="IPR053320">
    <property type="entry name" value="Protein_DD3-3_O-glyco"/>
</dbReference>
<evidence type="ECO:0000313" key="4">
    <source>
        <dbReference type="EMBL" id="ELT93316.1"/>
    </source>
</evidence>
<evidence type="ECO:0008006" key="7">
    <source>
        <dbReference type="Google" id="ProtNLM"/>
    </source>
</evidence>
<dbReference type="EMBL" id="KB309782">
    <property type="protein sequence ID" value="ELT93316.1"/>
    <property type="molecule type" value="Genomic_DNA"/>
</dbReference>
<protein>
    <recommendedName>
        <fullName evidence="7">Protein DD3-3</fullName>
    </recommendedName>
</protein>
<evidence type="ECO:0000313" key="5">
    <source>
        <dbReference type="EnsemblMetazoa" id="CapteP125179"/>
    </source>
</evidence>
<keyword evidence="2" id="KW-0472">Membrane</keyword>
<dbReference type="STRING" id="283909.R7TP97"/>
<sequence>MKIIIVLVLLGSTAKADIYLHNPRGSNNRLDEAGRERNNANRLFDSQNNDRGGYNVGNLYYYAGSKLMIEWTNQHSCMNPKSHCEIVLQYMCSSMVRDGSTTSTIPDNPTQCTDYDCNTDLRYGMHENYDYYKNCRSRQRNTGLFTADQKLKADRARFTRQNPTGTRRGYECPEERDYYPYWHPTPWRDIAVMTNDATKCDYYLTESENVKGRWFCDIPRETLANSKNIEIPNNKDDCDAFRYPKNDVNGVKGTWKQAPSHSLEAPVCIENQFSRDNHLGNGLGGYPLNFNWTVPDLPHPSCALRIRYNVSTADYEAWDDVDASNNKGNHQNAAGLDVTKRQGFATRPEGEQRGYIFKNNPQVQLFKDAGKLKLQLAINTAQFGRTFQDRSHVFSIEKAPGYLNDKVVQNVNVRGKRGNIVQVYPAVEYDFIPNTLELMVDQYVHFQWTGSNTNPQNNDGQGRAGTDRSNVVLQRAQIYPEGSGVAYVVNEKHGHWGRSYPEMVRNTTLLDLSQEDIINLATLRNRQFGGEMSELDDAGTYYDLGPRKVTKAGVYHYLSTRNNNFSNRSQKGRIIVTVAEIKESNIGWNGGNVTLKEGSNVYIGRGAFERRVSLRLERWDREEGIERMQTDATKAPDDNFISDFYQLSPEGVLVVEGKNVDMEFRVQPGSFDDVAVYRTTSRGSTWTKIDANVDNGFAKFQTSEGGVFVAIGYTRAGVIAGAVIGALIGVALIAVATFFYSRKNPQSFSGFKRTFAGRV</sequence>
<evidence type="ECO:0000256" key="3">
    <source>
        <dbReference type="SAM" id="SignalP"/>
    </source>
</evidence>
<dbReference type="EMBL" id="AMQN01012823">
    <property type="status" value="NOT_ANNOTATED_CDS"/>
    <property type="molecule type" value="Genomic_DNA"/>
</dbReference>
<dbReference type="PANTHER" id="PTHR35170:SF1">
    <property type="entry name" value="PROTEIN DD3-3"/>
    <property type="match status" value="1"/>
</dbReference>
<feature type="signal peptide" evidence="3">
    <location>
        <begin position="1"/>
        <end position="16"/>
    </location>
</feature>
<gene>
    <name evidence="4" type="ORF">CAPTEDRAFT_125179</name>
</gene>
<evidence type="ECO:0000256" key="1">
    <source>
        <dbReference type="SAM" id="MobiDB-lite"/>
    </source>
</evidence>
<dbReference type="OMA" id="VFEDRSH"/>
<dbReference type="EnsemblMetazoa" id="CapteT125179">
    <property type="protein sequence ID" value="CapteP125179"/>
    <property type="gene ID" value="CapteG125179"/>
</dbReference>
<proteinExistence type="predicted"/>
<dbReference type="AlphaFoldDB" id="R7TP97"/>
<dbReference type="HOGENOM" id="CLU_020767_0_0_1"/>
<accession>R7TP97</accession>
<dbReference type="Proteomes" id="UP000014760">
    <property type="component" value="Unassembled WGS sequence"/>
</dbReference>
<dbReference type="PANTHER" id="PTHR35170">
    <property type="entry name" value="PROTEIN DD3-3"/>
    <property type="match status" value="1"/>
</dbReference>
<keyword evidence="2" id="KW-0812">Transmembrane</keyword>
<feature type="transmembrane region" description="Helical" evidence="2">
    <location>
        <begin position="718"/>
        <end position="740"/>
    </location>
</feature>
<feature type="compositionally biased region" description="Basic and acidic residues" evidence="1">
    <location>
        <begin position="29"/>
        <end position="39"/>
    </location>
</feature>
<feature type="chain" id="PRO_5008787212" description="Protein DD3-3" evidence="3">
    <location>
        <begin position="17"/>
        <end position="759"/>
    </location>
</feature>
<keyword evidence="2" id="KW-1133">Transmembrane helix</keyword>
<evidence type="ECO:0000313" key="6">
    <source>
        <dbReference type="Proteomes" id="UP000014760"/>
    </source>
</evidence>
<evidence type="ECO:0000256" key="2">
    <source>
        <dbReference type="SAM" id="Phobius"/>
    </source>
</evidence>
<reference evidence="4 6" key="2">
    <citation type="journal article" date="2013" name="Nature">
        <title>Insights into bilaterian evolution from three spiralian genomes.</title>
        <authorList>
            <person name="Simakov O."/>
            <person name="Marletaz F."/>
            <person name="Cho S.J."/>
            <person name="Edsinger-Gonzales E."/>
            <person name="Havlak P."/>
            <person name="Hellsten U."/>
            <person name="Kuo D.H."/>
            <person name="Larsson T."/>
            <person name="Lv J."/>
            <person name="Arendt D."/>
            <person name="Savage R."/>
            <person name="Osoegawa K."/>
            <person name="de Jong P."/>
            <person name="Grimwood J."/>
            <person name="Chapman J.A."/>
            <person name="Shapiro H."/>
            <person name="Aerts A."/>
            <person name="Otillar R.P."/>
            <person name="Terry A.Y."/>
            <person name="Boore J.L."/>
            <person name="Grigoriev I.V."/>
            <person name="Lindberg D.R."/>
            <person name="Seaver E.C."/>
            <person name="Weisblat D.A."/>
            <person name="Putnam N.H."/>
            <person name="Rokhsar D.S."/>
        </authorList>
    </citation>
    <scope>NUCLEOTIDE SEQUENCE</scope>
    <source>
        <strain evidence="4 6">I ESC-2004</strain>
    </source>
</reference>
<reference evidence="5" key="3">
    <citation type="submission" date="2015-06" db="UniProtKB">
        <authorList>
            <consortium name="EnsemblMetazoa"/>
        </authorList>
    </citation>
    <scope>IDENTIFICATION</scope>
</reference>
<organism evidence="4">
    <name type="scientific">Capitella teleta</name>
    <name type="common">Polychaete worm</name>
    <dbReference type="NCBI Taxonomy" id="283909"/>
    <lineage>
        <taxon>Eukaryota</taxon>
        <taxon>Metazoa</taxon>
        <taxon>Spiralia</taxon>
        <taxon>Lophotrochozoa</taxon>
        <taxon>Annelida</taxon>
        <taxon>Polychaeta</taxon>
        <taxon>Sedentaria</taxon>
        <taxon>Scolecida</taxon>
        <taxon>Capitellidae</taxon>
        <taxon>Capitella</taxon>
    </lineage>
</organism>
<dbReference type="OrthoDB" id="167398at2759"/>
<name>R7TP97_CAPTE</name>
<keyword evidence="6" id="KW-1185">Reference proteome</keyword>
<keyword evidence="3" id="KW-0732">Signal</keyword>
<feature type="region of interest" description="Disordered" evidence="1">
    <location>
        <begin position="25"/>
        <end position="47"/>
    </location>
</feature>